<proteinExistence type="inferred from homology"/>
<dbReference type="AlphaFoldDB" id="A0A5B2V8W0"/>
<dbReference type="Gene3D" id="2.40.50.100">
    <property type="match status" value="1"/>
</dbReference>
<evidence type="ECO:0000313" key="8">
    <source>
        <dbReference type="EMBL" id="KAA2234667.1"/>
    </source>
</evidence>
<feature type="region of interest" description="Disordered" evidence="4">
    <location>
        <begin position="385"/>
        <end position="435"/>
    </location>
</feature>
<dbReference type="Gene3D" id="2.40.30.170">
    <property type="match status" value="1"/>
</dbReference>
<evidence type="ECO:0000313" key="9">
    <source>
        <dbReference type="Proteomes" id="UP000323142"/>
    </source>
</evidence>
<evidence type="ECO:0000256" key="2">
    <source>
        <dbReference type="ARBA" id="ARBA00009477"/>
    </source>
</evidence>
<keyword evidence="3" id="KW-0175">Coiled coil</keyword>
<dbReference type="SUPFAM" id="SSF111369">
    <property type="entry name" value="HlyD-like secretion proteins"/>
    <property type="match status" value="1"/>
</dbReference>
<dbReference type="GO" id="GO:0046677">
    <property type="term" value="P:response to antibiotic"/>
    <property type="evidence" value="ECO:0007669"/>
    <property type="project" value="TreeGrafter"/>
</dbReference>
<dbReference type="OrthoDB" id="9816569at2"/>
<sequence>MMRRMLLSLMALAALAAGAYVYLYGAPASPAWLAGLTGQRAPAATPAAPPMPPPEVGVVEVRAGEVPVALEYAGRVIGFRDVEVRPRVGGLLLRRAFEEGTRVKEGQDLFLIDPATYQVAQTRAEAQVSQAQATVRQTEENFRRADELVRRGAGTERQRDDAEAARDQARATLSVAEAELQNARLNLSYTTVKAPVSGITALQSPTIGSLIQPQATLLTTITQLDPAYVSFSFTDEEGQAFRELNQRRAKPISEKDLSVELHYGSGTVYPQMGRIDSAAQRVDPQTGTIQARAVFPNPDGALLPGQFVRIMVRGFSLPDAIVIPEQAVSQGPQGPSVFVVGENGTAQARPVRLGRQVPAGWVAQEGLKPGERVVVEGVIRVRPGAPVRPVPVASPPQQAGRPGEPPAAQRADATERGPAPSGAARPDAPGREARP</sequence>
<evidence type="ECO:0000256" key="4">
    <source>
        <dbReference type="SAM" id="MobiDB-lite"/>
    </source>
</evidence>
<dbReference type="Pfam" id="PF25917">
    <property type="entry name" value="BSH_RND"/>
    <property type="match status" value="1"/>
</dbReference>
<dbReference type="InterPro" id="IPR058625">
    <property type="entry name" value="MdtA-like_BSH"/>
</dbReference>
<evidence type="ECO:0000256" key="3">
    <source>
        <dbReference type="SAM" id="Coils"/>
    </source>
</evidence>
<evidence type="ECO:0000259" key="6">
    <source>
        <dbReference type="Pfam" id="PF25944"/>
    </source>
</evidence>
<dbReference type="NCBIfam" id="TIGR01730">
    <property type="entry name" value="RND_mfp"/>
    <property type="match status" value="1"/>
</dbReference>
<comment type="caution">
    <text evidence="8">The sequence shown here is derived from an EMBL/GenBank/DDBJ whole genome shotgun (WGS) entry which is preliminary data.</text>
</comment>
<protein>
    <submittedName>
        <fullName evidence="8">Efflux RND transporter periplasmic adaptor subunit</fullName>
    </submittedName>
</protein>
<evidence type="ECO:0000256" key="1">
    <source>
        <dbReference type="ARBA" id="ARBA00004196"/>
    </source>
</evidence>
<feature type="domain" description="Multidrug resistance protein MdtA-like beta-barrel" evidence="6">
    <location>
        <begin position="254"/>
        <end position="312"/>
    </location>
</feature>
<dbReference type="Pfam" id="PF25944">
    <property type="entry name" value="Beta-barrel_RND"/>
    <property type="match status" value="1"/>
</dbReference>
<comment type="similarity">
    <text evidence="2">Belongs to the membrane fusion protein (MFP) (TC 8.A.1) family.</text>
</comment>
<reference evidence="8 9" key="2">
    <citation type="submission" date="2019-09" db="EMBL/GenBank/DDBJ databases">
        <authorList>
            <person name="Jin C."/>
        </authorList>
    </citation>
    <scope>NUCLEOTIDE SEQUENCE [LARGE SCALE GENOMIC DNA]</scope>
    <source>
        <strain evidence="8 9">BN140002</strain>
    </source>
</reference>
<comment type="subcellular location">
    <subcellularLocation>
        <location evidence="1">Cell envelope</location>
    </subcellularLocation>
</comment>
<feature type="coiled-coil region" evidence="3">
    <location>
        <begin position="121"/>
        <end position="186"/>
    </location>
</feature>
<dbReference type="GO" id="GO:0022857">
    <property type="term" value="F:transmembrane transporter activity"/>
    <property type="evidence" value="ECO:0007669"/>
    <property type="project" value="InterPro"/>
</dbReference>
<dbReference type="EMBL" id="VUOA01000045">
    <property type="protein sequence ID" value="KAA2234667.1"/>
    <property type="molecule type" value="Genomic_DNA"/>
</dbReference>
<name>A0A5B2V8W0_9HYPH</name>
<feature type="domain" description="Multidrug resistance protein MdtA-like barrel-sandwich hybrid" evidence="5">
    <location>
        <begin position="80"/>
        <end position="216"/>
    </location>
</feature>
<dbReference type="GO" id="GO:0030313">
    <property type="term" value="C:cell envelope"/>
    <property type="evidence" value="ECO:0007669"/>
    <property type="project" value="UniProtKB-SubCell"/>
</dbReference>
<dbReference type="Gene3D" id="2.40.420.20">
    <property type="match status" value="1"/>
</dbReference>
<dbReference type="PANTHER" id="PTHR30158">
    <property type="entry name" value="ACRA/E-RELATED COMPONENT OF DRUG EFFLUX TRANSPORTER"/>
    <property type="match status" value="1"/>
</dbReference>
<gene>
    <name evidence="8" type="ORF">F0L46_23160</name>
</gene>
<dbReference type="FunFam" id="2.40.420.20:FF:000001">
    <property type="entry name" value="Efflux RND transporter periplasmic adaptor subunit"/>
    <property type="match status" value="1"/>
</dbReference>
<feature type="domain" description="Multidrug resistance protein MdtA-like C-terminal permuted SH3" evidence="7">
    <location>
        <begin position="319"/>
        <end position="378"/>
    </location>
</feature>
<dbReference type="InterPro" id="IPR058627">
    <property type="entry name" value="MdtA-like_C"/>
</dbReference>
<reference evidence="8 9" key="1">
    <citation type="submission" date="2019-09" db="EMBL/GenBank/DDBJ databases">
        <title>Salinarimonas rosea gen. nov., sp. nov., a new member of the a-2 subgroup of the Proteobacteria.</title>
        <authorList>
            <person name="Liu J."/>
        </authorList>
    </citation>
    <scope>NUCLEOTIDE SEQUENCE [LARGE SCALE GENOMIC DNA]</scope>
    <source>
        <strain evidence="8 9">BN140002</strain>
    </source>
</reference>
<dbReference type="InterPro" id="IPR058626">
    <property type="entry name" value="MdtA-like_b-barrel"/>
</dbReference>
<dbReference type="InterPro" id="IPR006143">
    <property type="entry name" value="RND_pump_MFP"/>
</dbReference>
<dbReference type="GO" id="GO:0005886">
    <property type="term" value="C:plasma membrane"/>
    <property type="evidence" value="ECO:0007669"/>
    <property type="project" value="TreeGrafter"/>
</dbReference>
<dbReference type="Proteomes" id="UP000323142">
    <property type="component" value="Unassembled WGS sequence"/>
</dbReference>
<keyword evidence="9" id="KW-1185">Reference proteome</keyword>
<organism evidence="8 9">
    <name type="scientific">Salinarimonas soli</name>
    <dbReference type="NCBI Taxonomy" id="1638099"/>
    <lineage>
        <taxon>Bacteria</taxon>
        <taxon>Pseudomonadati</taxon>
        <taxon>Pseudomonadota</taxon>
        <taxon>Alphaproteobacteria</taxon>
        <taxon>Hyphomicrobiales</taxon>
        <taxon>Salinarimonadaceae</taxon>
        <taxon>Salinarimonas</taxon>
    </lineage>
</organism>
<evidence type="ECO:0000259" key="7">
    <source>
        <dbReference type="Pfam" id="PF25967"/>
    </source>
</evidence>
<evidence type="ECO:0000259" key="5">
    <source>
        <dbReference type="Pfam" id="PF25917"/>
    </source>
</evidence>
<accession>A0A5B2V8W0</accession>
<dbReference type="Pfam" id="PF25967">
    <property type="entry name" value="RND-MFP_C"/>
    <property type="match status" value="1"/>
</dbReference>
<dbReference type="Gene3D" id="1.10.287.470">
    <property type="entry name" value="Helix hairpin bin"/>
    <property type="match status" value="1"/>
</dbReference>